<dbReference type="EMBL" id="CP112933">
    <property type="protein sequence ID" value="WPY01502.1"/>
    <property type="molecule type" value="Genomic_DNA"/>
</dbReference>
<sequence length="669" mass="76698">MKNSSNIIPFYPTPKGKSRLTEDDIYNTCYDKWITIPRACNNRKTIPHEAVFFIAAFEFLFLKDHDEIIFSPELLSNKTIVKKKQRGRFLKMLADIYHIDYHPGKYIYKGKVRHSVFSAKRTESSLAILANPKLFYSQLNDNRGGQKNNLKLINNTKINNLELLKTPSQNDPISSQKRPRIGSNLTPPTYIDIETKDKELKNTAYSSVFFNSVLNVDRMGIDTSSEDAALPTPTPKPRIRVQAEFSKTSTLVTEQTDLLCYPDGAASQPCSTENEQNEIVAKKDELVTNCHELNQGGQPETPETSYYGDSHNETNAKPTVLENRTTEPLQPAYSRRGRHYAPRKTQNLSDSKGMASLSELLGEMLNSGELFEESELSTESQQLEPQSPTSQGLPLNEYLNQLNRPIPENTDEEAMKAYDWDNPANKLDLAIARNFDTNTAQELTCDIDYCYLEAETKLRLVFKKKLAISEHNKSRLKQIIRDVYGDNTEIVYTLQNVEKDSVAKTARSQEKFSKQTHKTQKHSSYSGNSYPDNKPKIPSYEERQKALKEFYVKQFAEWDKEIEEKKAKELELEKQKALGITKPKKIFSPLAIEIFAKRRTEREANNPERSKVNVEEEVKKALMLFEEEQKRKNIPQCEFVGLTESAERPLPHIKVPECWNVNKPKSEEV</sequence>
<feature type="region of interest" description="Disordered" evidence="2">
    <location>
        <begin position="505"/>
        <end position="537"/>
    </location>
</feature>
<gene>
    <name evidence="3" type="ORF">Trichorick_01415</name>
</gene>
<feature type="region of interest" description="Disordered" evidence="2">
    <location>
        <begin position="166"/>
        <end position="188"/>
    </location>
</feature>
<dbReference type="RefSeq" id="WP_323738974.1">
    <property type="nucleotide sequence ID" value="NZ_CP112933.1"/>
</dbReference>
<feature type="region of interest" description="Disordered" evidence="2">
    <location>
        <begin position="371"/>
        <end position="394"/>
    </location>
</feature>
<feature type="coiled-coil region" evidence="1">
    <location>
        <begin position="553"/>
        <end position="580"/>
    </location>
</feature>
<keyword evidence="4" id="KW-1185">Reference proteome</keyword>
<accession>A0ABZ0UTZ2</accession>
<feature type="compositionally biased region" description="Polar residues" evidence="2">
    <location>
        <begin position="293"/>
        <end position="304"/>
    </location>
</feature>
<name>A0ABZ0UTZ2_9RICK</name>
<evidence type="ECO:0000313" key="4">
    <source>
        <dbReference type="Proteomes" id="UP001326613"/>
    </source>
</evidence>
<evidence type="ECO:0000256" key="2">
    <source>
        <dbReference type="SAM" id="MobiDB-lite"/>
    </source>
</evidence>
<reference evidence="3 4" key="1">
    <citation type="submission" date="2022-10" db="EMBL/GenBank/DDBJ databases">
        <title>Host association and intracellularity evolved multiple times independently in the Rickettsiales.</title>
        <authorList>
            <person name="Castelli M."/>
            <person name="Nardi T."/>
            <person name="Gammuto L."/>
            <person name="Bellinzona G."/>
            <person name="Sabaneyeva E."/>
            <person name="Potekhin A."/>
            <person name="Serra V."/>
            <person name="Petroni G."/>
            <person name="Sassera D."/>
        </authorList>
    </citation>
    <scope>NUCLEOTIDE SEQUENCE [LARGE SCALE GENOMIC DNA]</scope>
    <source>
        <strain evidence="3 4">Kr 154-4</strain>
        <plasmid evidence="3 4">unnamed1</plasmid>
    </source>
</reference>
<feature type="compositionally biased region" description="Polar residues" evidence="2">
    <location>
        <begin position="313"/>
        <end position="327"/>
    </location>
</feature>
<feature type="compositionally biased region" description="Polar residues" evidence="2">
    <location>
        <begin position="167"/>
        <end position="176"/>
    </location>
</feature>
<keyword evidence="1" id="KW-0175">Coiled coil</keyword>
<feature type="compositionally biased region" description="Polar residues" evidence="2">
    <location>
        <begin position="522"/>
        <end position="531"/>
    </location>
</feature>
<protein>
    <submittedName>
        <fullName evidence="3">Uncharacterized protein</fullName>
    </submittedName>
</protein>
<dbReference type="Proteomes" id="UP001326613">
    <property type="component" value="Plasmid unnamed1"/>
</dbReference>
<geneLocation type="plasmid" evidence="3 4">
    <name>unnamed1</name>
</geneLocation>
<keyword evidence="3" id="KW-0614">Plasmid</keyword>
<evidence type="ECO:0000313" key="3">
    <source>
        <dbReference type="EMBL" id="WPY01502.1"/>
    </source>
</evidence>
<organism evidence="3 4">
    <name type="scientific">Candidatus Trichorickettsia mobilis</name>
    <dbReference type="NCBI Taxonomy" id="1346319"/>
    <lineage>
        <taxon>Bacteria</taxon>
        <taxon>Pseudomonadati</taxon>
        <taxon>Pseudomonadota</taxon>
        <taxon>Alphaproteobacteria</taxon>
        <taxon>Rickettsiales</taxon>
        <taxon>Rickettsiaceae</taxon>
        <taxon>Rickettsieae</taxon>
        <taxon>Candidatus Trichorickettsia</taxon>
    </lineage>
</organism>
<proteinExistence type="predicted"/>
<feature type="region of interest" description="Disordered" evidence="2">
    <location>
        <begin position="293"/>
        <end position="327"/>
    </location>
</feature>
<feature type="compositionally biased region" description="Low complexity" evidence="2">
    <location>
        <begin position="377"/>
        <end position="387"/>
    </location>
</feature>
<evidence type="ECO:0000256" key="1">
    <source>
        <dbReference type="SAM" id="Coils"/>
    </source>
</evidence>